<keyword evidence="2" id="KW-1185">Reference proteome</keyword>
<dbReference type="EMBL" id="ML179408">
    <property type="protein sequence ID" value="THU88488.1"/>
    <property type="molecule type" value="Genomic_DNA"/>
</dbReference>
<dbReference type="Proteomes" id="UP000297245">
    <property type="component" value="Unassembled WGS sequence"/>
</dbReference>
<evidence type="ECO:0000313" key="1">
    <source>
        <dbReference type="EMBL" id="THU88488.1"/>
    </source>
</evidence>
<organism evidence="1 2">
    <name type="scientific">Dendrothele bispora (strain CBS 962.96)</name>
    <dbReference type="NCBI Taxonomy" id="1314807"/>
    <lineage>
        <taxon>Eukaryota</taxon>
        <taxon>Fungi</taxon>
        <taxon>Dikarya</taxon>
        <taxon>Basidiomycota</taxon>
        <taxon>Agaricomycotina</taxon>
        <taxon>Agaricomycetes</taxon>
        <taxon>Agaricomycetidae</taxon>
        <taxon>Agaricales</taxon>
        <taxon>Agaricales incertae sedis</taxon>
        <taxon>Dendrothele</taxon>
    </lineage>
</organism>
<dbReference type="AlphaFoldDB" id="A0A4S8LIR5"/>
<protein>
    <submittedName>
        <fullName evidence="1">Uncharacterized protein</fullName>
    </submittedName>
</protein>
<reference evidence="1 2" key="1">
    <citation type="journal article" date="2019" name="Nat. Ecol. Evol.">
        <title>Megaphylogeny resolves global patterns of mushroom evolution.</title>
        <authorList>
            <person name="Varga T."/>
            <person name="Krizsan K."/>
            <person name="Foldi C."/>
            <person name="Dima B."/>
            <person name="Sanchez-Garcia M."/>
            <person name="Sanchez-Ramirez S."/>
            <person name="Szollosi G.J."/>
            <person name="Szarkandi J.G."/>
            <person name="Papp V."/>
            <person name="Albert L."/>
            <person name="Andreopoulos W."/>
            <person name="Angelini C."/>
            <person name="Antonin V."/>
            <person name="Barry K.W."/>
            <person name="Bougher N.L."/>
            <person name="Buchanan P."/>
            <person name="Buyck B."/>
            <person name="Bense V."/>
            <person name="Catcheside P."/>
            <person name="Chovatia M."/>
            <person name="Cooper J."/>
            <person name="Damon W."/>
            <person name="Desjardin D."/>
            <person name="Finy P."/>
            <person name="Geml J."/>
            <person name="Haridas S."/>
            <person name="Hughes K."/>
            <person name="Justo A."/>
            <person name="Karasinski D."/>
            <person name="Kautmanova I."/>
            <person name="Kiss B."/>
            <person name="Kocsube S."/>
            <person name="Kotiranta H."/>
            <person name="LaButti K.M."/>
            <person name="Lechner B.E."/>
            <person name="Liimatainen K."/>
            <person name="Lipzen A."/>
            <person name="Lukacs Z."/>
            <person name="Mihaltcheva S."/>
            <person name="Morgado L.N."/>
            <person name="Niskanen T."/>
            <person name="Noordeloos M.E."/>
            <person name="Ohm R.A."/>
            <person name="Ortiz-Santana B."/>
            <person name="Ovrebo C."/>
            <person name="Racz N."/>
            <person name="Riley R."/>
            <person name="Savchenko A."/>
            <person name="Shiryaev A."/>
            <person name="Soop K."/>
            <person name="Spirin V."/>
            <person name="Szebenyi C."/>
            <person name="Tomsovsky M."/>
            <person name="Tulloss R.E."/>
            <person name="Uehling J."/>
            <person name="Grigoriev I.V."/>
            <person name="Vagvolgyi C."/>
            <person name="Papp T."/>
            <person name="Martin F.M."/>
            <person name="Miettinen O."/>
            <person name="Hibbett D.S."/>
            <person name="Nagy L.G."/>
        </authorList>
    </citation>
    <scope>NUCLEOTIDE SEQUENCE [LARGE SCALE GENOMIC DNA]</scope>
    <source>
        <strain evidence="1 2">CBS 962.96</strain>
    </source>
</reference>
<proteinExistence type="predicted"/>
<gene>
    <name evidence="1" type="ORF">K435DRAFT_866249</name>
</gene>
<evidence type="ECO:0000313" key="2">
    <source>
        <dbReference type="Proteomes" id="UP000297245"/>
    </source>
</evidence>
<sequence>MVRRDRPDASLILNNSTQTQTRLKAKGLATQSVTEQTATKTDILAVDSDQSAVDENGALKDADQMQWYNSESDKSTSTNTSNSDSLFTNPAAVTDEAVFEAVDCNTEEEEITEGEKRFWAAQAGKGNSAMLLIKQPSFRHLIFHLQPKLTENDLPHHTALTKAIKDKHELLIEQDIDMIKGIISLISMTFDGWSKKHHKAFESLTIHFIQAAAHDPRD</sequence>
<accession>A0A4S8LIR5</accession>
<name>A0A4S8LIR5_DENBC</name>
<dbReference type="OrthoDB" id="3058553at2759"/>